<comment type="caution">
    <text evidence="7">The sequence shown here is derived from an EMBL/GenBank/DDBJ whole genome shotgun (WGS) entry which is preliminary data.</text>
</comment>
<evidence type="ECO:0000313" key="7">
    <source>
        <dbReference type="EMBL" id="KAA3921897.1"/>
    </source>
</evidence>
<evidence type="ECO:0000256" key="6">
    <source>
        <dbReference type="SAM" id="Phobius"/>
    </source>
</evidence>
<sequence length="471" mass="53239">MDQRYTRFRNNTILVIIGNIGSKLMSFIMLPFYTRWLPIEGYGTVDIINIYVSFLIGVVTCAIAESVFIFPKGQPVEKQKEYLNSGLLFMIISFVITLCAFVLIKFVCDGENIQNSFVDNIWMIYSILTTSALQQLVQQFTRSIDKIKVYSIAGVVLTGLTIVFSFIFIPRWGVAGYVVAMSLANVATVIYSLIASNSYTYLEFRYANIISCRKMLSYSMPLVPNNIMWWLVSALNRPVMEIYLGMEAIGLFAVANKFPSVFSSVFAMFAVSWQISVMEEYGKDGYSQFFNKVFRIVILLMILASCLISILSPLIISVFANENYYESWRFVPVLSLSSVFMAISGMAGSNFSATKESKYFFYSSVWGALAAVIANIIFIPRIGTMGACLSVALSFLVMSLSRCFYCWRHVKINNILRIMLSLAGNIIIIMLTLSSLYISFKIVGYCLFFIFILYVNGDVLKQVFNVIKTKI</sequence>
<evidence type="ECO:0000313" key="8">
    <source>
        <dbReference type="Proteomes" id="UP000365824"/>
    </source>
</evidence>
<dbReference type="Pfam" id="PF01943">
    <property type="entry name" value="Polysacc_synt"/>
    <property type="match status" value="1"/>
</dbReference>
<feature type="transmembrane region" description="Helical" evidence="6">
    <location>
        <begin position="215"/>
        <end position="232"/>
    </location>
</feature>
<feature type="transmembrane region" description="Helical" evidence="6">
    <location>
        <begin position="442"/>
        <end position="460"/>
    </location>
</feature>
<dbReference type="InterPro" id="IPR002797">
    <property type="entry name" value="Polysacc_synth"/>
</dbReference>
<keyword evidence="4 6" id="KW-1133">Transmembrane helix</keyword>
<feature type="transmembrane region" description="Helical" evidence="6">
    <location>
        <begin position="116"/>
        <end position="137"/>
    </location>
</feature>
<keyword evidence="5 6" id="KW-0472">Membrane</keyword>
<feature type="transmembrane region" description="Helical" evidence="6">
    <location>
        <begin position="82"/>
        <end position="104"/>
    </location>
</feature>
<accession>A0A9P3ZTE4</accession>
<evidence type="ECO:0000256" key="1">
    <source>
        <dbReference type="ARBA" id="ARBA00004651"/>
    </source>
</evidence>
<keyword evidence="3 6" id="KW-0812">Transmembrane</keyword>
<comment type="subcellular location">
    <subcellularLocation>
        <location evidence="1">Cell membrane</location>
        <topology evidence="1">Multi-pass membrane protein</topology>
    </subcellularLocation>
</comment>
<evidence type="ECO:0000256" key="3">
    <source>
        <dbReference type="ARBA" id="ARBA00022692"/>
    </source>
</evidence>
<feature type="transmembrane region" description="Helical" evidence="6">
    <location>
        <begin position="359"/>
        <end position="378"/>
    </location>
</feature>
<dbReference type="AlphaFoldDB" id="A0A9P3ZTE4"/>
<dbReference type="GO" id="GO:0005886">
    <property type="term" value="C:plasma membrane"/>
    <property type="evidence" value="ECO:0007669"/>
    <property type="project" value="UniProtKB-SubCell"/>
</dbReference>
<dbReference type="InterPro" id="IPR050833">
    <property type="entry name" value="Poly_Biosynth_Transport"/>
</dbReference>
<proteinExistence type="predicted"/>
<feature type="transmembrane region" description="Helical" evidence="6">
    <location>
        <begin position="293"/>
        <end position="316"/>
    </location>
</feature>
<protein>
    <submittedName>
        <fullName evidence="7">Oligosaccharide flippase family protein</fullName>
    </submittedName>
</protein>
<feature type="transmembrane region" description="Helical" evidence="6">
    <location>
        <begin position="328"/>
        <end position="347"/>
    </location>
</feature>
<feature type="transmembrane region" description="Helical" evidence="6">
    <location>
        <begin position="416"/>
        <end position="436"/>
    </location>
</feature>
<feature type="transmembrane region" description="Helical" evidence="6">
    <location>
        <begin position="149"/>
        <end position="169"/>
    </location>
</feature>
<feature type="transmembrane region" description="Helical" evidence="6">
    <location>
        <begin position="384"/>
        <end position="404"/>
    </location>
</feature>
<feature type="transmembrane region" description="Helical" evidence="6">
    <location>
        <begin position="12"/>
        <end position="33"/>
    </location>
</feature>
<name>A0A9P3ZTE4_BACOV</name>
<evidence type="ECO:0000256" key="4">
    <source>
        <dbReference type="ARBA" id="ARBA00022989"/>
    </source>
</evidence>
<feature type="transmembrane region" description="Helical" evidence="6">
    <location>
        <begin position="175"/>
        <end position="194"/>
    </location>
</feature>
<dbReference type="PANTHER" id="PTHR30250">
    <property type="entry name" value="PST FAMILY PREDICTED COLANIC ACID TRANSPORTER"/>
    <property type="match status" value="1"/>
</dbReference>
<dbReference type="EMBL" id="VWLB01000072">
    <property type="protein sequence ID" value="KAA3921897.1"/>
    <property type="molecule type" value="Genomic_DNA"/>
</dbReference>
<feature type="transmembrane region" description="Helical" evidence="6">
    <location>
        <begin position="252"/>
        <end position="273"/>
    </location>
</feature>
<keyword evidence="2" id="KW-1003">Cell membrane</keyword>
<feature type="transmembrane region" description="Helical" evidence="6">
    <location>
        <begin position="48"/>
        <end position="70"/>
    </location>
</feature>
<dbReference type="PANTHER" id="PTHR30250:SF11">
    <property type="entry name" value="O-ANTIGEN TRANSPORTER-RELATED"/>
    <property type="match status" value="1"/>
</dbReference>
<organism evidence="7 8">
    <name type="scientific">Bacteroides ovatus</name>
    <dbReference type="NCBI Taxonomy" id="28116"/>
    <lineage>
        <taxon>Bacteria</taxon>
        <taxon>Pseudomonadati</taxon>
        <taxon>Bacteroidota</taxon>
        <taxon>Bacteroidia</taxon>
        <taxon>Bacteroidales</taxon>
        <taxon>Bacteroidaceae</taxon>
        <taxon>Bacteroides</taxon>
    </lineage>
</organism>
<evidence type="ECO:0000256" key="2">
    <source>
        <dbReference type="ARBA" id="ARBA00022475"/>
    </source>
</evidence>
<reference evidence="7 8" key="1">
    <citation type="journal article" date="2019" name="Nat. Med.">
        <title>A library of human gut bacterial isolates paired with longitudinal multiomics data enables mechanistic microbiome research.</title>
        <authorList>
            <person name="Poyet M."/>
            <person name="Groussin M."/>
            <person name="Gibbons S.M."/>
            <person name="Avila-Pacheco J."/>
            <person name="Jiang X."/>
            <person name="Kearney S.M."/>
            <person name="Perrotta A.R."/>
            <person name="Berdy B."/>
            <person name="Zhao S."/>
            <person name="Lieberman T.D."/>
            <person name="Swanson P.K."/>
            <person name="Smith M."/>
            <person name="Roesemann S."/>
            <person name="Alexander J.E."/>
            <person name="Rich S.A."/>
            <person name="Livny J."/>
            <person name="Vlamakis H."/>
            <person name="Clish C."/>
            <person name="Bullock K."/>
            <person name="Deik A."/>
            <person name="Scott J."/>
            <person name="Pierce K.A."/>
            <person name="Xavier R.J."/>
            <person name="Alm E.J."/>
        </authorList>
    </citation>
    <scope>NUCLEOTIDE SEQUENCE [LARGE SCALE GENOMIC DNA]</scope>
    <source>
        <strain evidence="7 8">BIOML-A160</strain>
    </source>
</reference>
<evidence type="ECO:0000256" key="5">
    <source>
        <dbReference type="ARBA" id="ARBA00023136"/>
    </source>
</evidence>
<dbReference type="Proteomes" id="UP000365824">
    <property type="component" value="Unassembled WGS sequence"/>
</dbReference>
<gene>
    <name evidence="7" type="ORF">F3F25_26845</name>
</gene>
<dbReference type="RefSeq" id="WP_149953229.1">
    <property type="nucleotide sequence ID" value="NZ_CP103100.1"/>
</dbReference>